<sequence length="223" mass="24835">MIKTNIDLKLIRTSIISDEATSHFKKNIFQLYELSKSPAPIEWIFSPSGQGKEPCDGVGDLVNHHDAKHELSKPVIQVIQSAIGFALTVTQFNSAIRLIFLRKDDVEDFPARKLEDWKSGQVKGIQKFRVWGYVGNNLSISRTAGSIFMKNVSFGNREDIAAGQLHNLQSLQTGICVACVCEGELWVAEITQVSNELQEDTVNFMLPHGSSSGYSFCDNKQQT</sequence>
<reference evidence="1 2" key="1">
    <citation type="submission" date="2023-02" db="EMBL/GenBank/DDBJ databases">
        <title>LHISI_Scaffold_Assembly.</title>
        <authorList>
            <person name="Stuart O.P."/>
            <person name="Cleave R."/>
            <person name="Magrath M.J.L."/>
            <person name="Mikheyev A.S."/>
        </authorList>
    </citation>
    <scope>NUCLEOTIDE SEQUENCE [LARGE SCALE GENOMIC DNA]</scope>
    <source>
        <strain evidence="1">Daus_M_001</strain>
        <tissue evidence="1">Leg muscle</tissue>
    </source>
</reference>
<dbReference type="EMBL" id="JARBHB010000010">
    <property type="protein sequence ID" value="KAJ8873977.1"/>
    <property type="molecule type" value="Genomic_DNA"/>
</dbReference>
<accession>A0ABQ9GPL2</accession>
<evidence type="ECO:0000313" key="2">
    <source>
        <dbReference type="Proteomes" id="UP001159363"/>
    </source>
</evidence>
<comment type="caution">
    <text evidence="1">The sequence shown here is derived from an EMBL/GenBank/DDBJ whole genome shotgun (WGS) entry which is preliminary data.</text>
</comment>
<dbReference type="Proteomes" id="UP001159363">
    <property type="component" value="Chromosome 9"/>
</dbReference>
<protein>
    <submittedName>
        <fullName evidence="1">Uncharacterized protein</fullName>
    </submittedName>
</protein>
<evidence type="ECO:0000313" key="1">
    <source>
        <dbReference type="EMBL" id="KAJ8873977.1"/>
    </source>
</evidence>
<keyword evidence="2" id="KW-1185">Reference proteome</keyword>
<name>A0ABQ9GPL2_9NEOP</name>
<organism evidence="1 2">
    <name type="scientific">Dryococelus australis</name>
    <dbReference type="NCBI Taxonomy" id="614101"/>
    <lineage>
        <taxon>Eukaryota</taxon>
        <taxon>Metazoa</taxon>
        <taxon>Ecdysozoa</taxon>
        <taxon>Arthropoda</taxon>
        <taxon>Hexapoda</taxon>
        <taxon>Insecta</taxon>
        <taxon>Pterygota</taxon>
        <taxon>Neoptera</taxon>
        <taxon>Polyneoptera</taxon>
        <taxon>Phasmatodea</taxon>
        <taxon>Verophasmatodea</taxon>
        <taxon>Anareolatae</taxon>
        <taxon>Phasmatidae</taxon>
        <taxon>Eurycanthinae</taxon>
        <taxon>Dryococelus</taxon>
    </lineage>
</organism>
<gene>
    <name evidence="1" type="ORF">PR048_024817</name>
</gene>
<proteinExistence type="predicted"/>